<sequence>MFASGKTLWDALAAIRSTPVSNNLPSPSVLLQGRHLRGNLPFLPDRLTPQHVPATFVQAQLQHRQAMACFQHGGRLDVRGSALRVRQSVRVLISGLWLPGTIESVCTVPDSYVVRLADGRAFRRTRRDINIDNSSSASSTARAVAAGPIHSSSASSTAREVAAGIILPKLVWHPPLTQPIRPEVPLIIPAQATEPPLPNPTTGPNRRGRPSKTTPPTPSQQPVIPPEAAVIRPGSTRSGRPYLKS</sequence>
<gene>
    <name evidence="2" type="ORF">DAPPUDRAFT_321456</name>
</gene>
<dbReference type="KEGG" id="dpx:DAPPUDRAFT_321456"/>
<feature type="compositionally biased region" description="Pro residues" evidence="1">
    <location>
        <begin position="213"/>
        <end position="225"/>
    </location>
</feature>
<dbReference type="HOGENOM" id="CLU_052726_0_0_1"/>
<name>E9GT91_DAPPU</name>
<dbReference type="Proteomes" id="UP000000305">
    <property type="component" value="Unassembled WGS sequence"/>
</dbReference>
<dbReference type="PANTHER" id="PTHR33244:SF3">
    <property type="entry name" value="PEPTIDASE A2 DOMAIN-CONTAINING PROTEIN"/>
    <property type="match status" value="1"/>
</dbReference>
<proteinExistence type="predicted"/>
<protein>
    <submittedName>
        <fullName evidence="2">Uncharacterized protein</fullName>
    </submittedName>
</protein>
<evidence type="ECO:0000313" key="2">
    <source>
        <dbReference type="EMBL" id="EFX77398.1"/>
    </source>
</evidence>
<reference evidence="2 3" key="1">
    <citation type="journal article" date="2011" name="Science">
        <title>The ecoresponsive genome of Daphnia pulex.</title>
        <authorList>
            <person name="Colbourne J.K."/>
            <person name="Pfrender M.E."/>
            <person name="Gilbert D."/>
            <person name="Thomas W.K."/>
            <person name="Tucker A."/>
            <person name="Oakley T.H."/>
            <person name="Tokishita S."/>
            <person name="Aerts A."/>
            <person name="Arnold G.J."/>
            <person name="Basu M.K."/>
            <person name="Bauer D.J."/>
            <person name="Caceres C.E."/>
            <person name="Carmel L."/>
            <person name="Casola C."/>
            <person name="Choi J.H."/>
            <person name="Detter J.C."/>
            <person name="Dong Q."/>
            <person name="Dusheyko S."/>
            <person name="Eads B.D."/>
            <person name="Frohlich T."/>
            <person name="Geiler-Samerotte K.A."/>
            <person name="Gerlach D."/>
            <person name="Hatcher P."/>
            <person name="Jogdeo S."/>
            <person name="Krijgsveld J."/>
            <person name="Kriventseva E.V."/>
            <person name="Kultz D."/>
            <person name="Laforsch C."/>
            <person name="Lindquist E."/>
            <person name="Lopez J."/>
            <person name="Manak J.R."/>
            <person name="Muller J."/>
            <person name="Pangilinan J."/>
            <person name="Patwardhan R.P."/>
            <person name="Pitluck S."/>
            <person name="Pritham E.J."/>
            <person name="Rechtsteiner A."/>
            <person name="Rho M."/>
            <person name="Rogozin I.B."/>
            <person name="Sakarya O."/>
            <person name="Salamov A."/>
            <person name="Schaack S."/>
            <person name="Shapiro H."/>
            <person name="Shiga Y."/>
            <person name="Skalitzky C."/>
            <person name="Smith Z."/>
            <person name="Souvorov A."/>
            <person name="Sung W."/>
            <person name="Tang Z."/>
            <person name="Tsuchiya D."/>
            <person name="Tu H."/>
            <person name="Vos H."/>
            <person name="Wang M."/>
            <person name="Wolf Y.I."/>
            <person name="Yamagata H."/>
            <person name="Yamada T."/>
            <person name="Ye Y."/>
            <person name="Shaw J.R."/>
            <person name="Andrews J."/>
            <person name="Crease T.J."/>
            <person name="Tang H."/>
            <person name="Lucas S.M."/>
            <person name="Robertson H.M."/>
            <person name="Bork P."/>
            <person name="Koonin E.V."/>
            <person name="Zdobnov E.M."/>
            <person name="Grigoriev I.V."/>
            <person name="Lynch M."/>
            <person name="Boore J.L."/>
        </authorList>
    </citation>
    <scope>NUCLEOTIDE SEQUENCE [LARGE SCALE GENOMIC DNA]</scope>
</reference>
<feature type="region of interest" description="Disordered" evidence="1">
    <location>
        <begin position="191"/>
        <end position="245"/>
    </location>
</feature>
<accession>E9GT91</accession>
<organism evidence="2 3">
    <name type="scientific">Daphnia pulex</name>
    <name type="common">Water flea</name>
    <dbReference type="NCBI Taxonomy" id="6669"/>
    <lineage>
        <taxon>Eukaryota</taxon>
        <taxon>Metazoa</taxon>
        <taxon>Ecdysozoa</taxon>
        <taxon>Arthropoda</taxon>
        <taxon>Crustacea</taxon>
        <taxon>Branchiopoda</taxon>
        <taxon>Diplostraca</taxon>
        <taxon>Cladocera</taxon>
        <taxon>Anomopoda</taxon>
        <taxon>Daphniidae</taxon>
        <taxon>Daphnia</taxon>
    </lineage>
</organism>
<evidence type="ECO:0000256" key="1">
    <source>
        <dbReference type="SAM" id="MobiDB-lite"/>
    </source>
</evidence>
<dbReference type="EMBL" id="GL732563">
    <property type="protein sequence ID" value="EFX77398.1"/>
    <property type="molecule type" value="Genomic_DNA"/>
</dbReference>
<dbReference type="OrthoDB" id="6373546at2759"/>
<dbReference type="InParanoid" id="E9GT91"/>
<evidence type="ECO:0000313" key="3">
    <source>
        <dbReference type="Proteomes" id="UP000000305"/>
    </source>
</evidence>
<dbReference type="AlphaFoldDB" id="E9GT91"/>
<keyword evidence="3" id="KW-1185">Reference proteome</keyword>
<dbReference type="PhylomeDB" id="E9GT91"/>
<dbReference type="PANTHER" id="PTHR33244">
    <property type="entry name" value="INTEGRASE CATALYTIC DOMAIN-CONTAINING PROTEIN-RELATED"/>
    <property type="match status" value="1"/>
</dbReference>